<dbReference type="PANTHER" id="PTHR47837:SF2">
    <property type="entry name" value="GTP PYROPHOSPHOKINASE YWAC"/>
    <property type="match status" value="1"/>
</dbReference>
<dbReference type="SMART" id="SM00954">
    <property type="entry name" value="RelA_SpoT"/>
    <property type="match status" value="1"/>
</dbReference>
<dbReference type="AlphaFoldDB" id="A0A1H3K6B5"/>
<dbReference type="OrthoDB" id="9789634at2"/>
<gene>
    <name evidence="3" type="ORF">SAMN04488579_1405</name>
</gene>
<organism evidence="3 4">
    <name type="scientific">Eubacterium barkeri</name>
    <name type="common">Clostridium barkeri</name>
    <dbReference type="NCBI Taxonomy" id="1528"/>
    <lineage>
        <taxon>Bacteria</taxon>
        <taxon>Bacillati</taxon>
        <taxon>Bacillota</taxon>
        <taxon>Clostridia</taxon>
        <taxon>Eubacteriales</taxon>
        <taxon>Eubacteriaceae</taxon>
        <taxon>Eubacterium</taxon>
    </lineage>
</organism>
<protein>
    <submittedName>
        <fullName evidence="3">Putative GTP pyrophosphokinase</fullName>
    </submittedName>
</protein>
<dbReference type="PANTHER" id="PTHR47837">
    <property type="entry name" value="GTP PYROPHOSPHOKINASE YJBM"/>
    <property type="match status" value="1"/>
</dbReference>
<evidence type="ECO:0000313" key="4">
    <source>
        <dbReference type="Proteomes" id="UP000199652"/>
    </source>
</evidence>
<dbReference type="GO" id="GO:0015970">
    <property type="term" value="P:guanosine tetraphosphate biosynthetic process"/>
    <property type="evidence" value="ECO:0007669"/>
    <property type="project" value="UniProtKB-UniPathway"/>
</dbReference>
<dbReference type="InterPro" id="IPR043519">
    <property type="entry name" value="NT_sf"/>
</dbReference>
<keyword evidence="3" id="KW-0418">Kinase</keyword>
<dbReference type="UniPathway" id="UPA00908">
    <property type="reaction ID" value="UER00884"/>
</dbReference>
<dbReference type="Gene3D" id="3.30.460.10">
    <property type="entry name" value="Beta Polymerase, domain 2"/>
    <property type="match status" value="1"/>
</dbReference>
<dbReference type="Pfam" id="PF04607">
    <property type="entry name" value="RelA_SpoT"/>
    <property type="match status" value="1"/>
</dbReference>
<dbReference type="SUPFAM" id="SSF81301">
    <property type="entry name" value="Nucleotidyltransferase"/>
    <property type="match status" value="1"/>
</dbReference>
<accession>A0A1H3K6B5</accession>
<dbReference type="GO" id="GO:0016301">
    <property type="term" value="F:kinase activity"/>
    <property type="evidence" value="ECO:0007669"/>
    <property type="project" value="UniProtKB-KW"/>
</dbReference>
<dbReference type="EMBL" id="FNOU01000040">
    <property type="protein sequence ID" value="SDY47747.1"/>
    <property type="molecule type" value="Genomic_DNA"/>
</dbReference>
<keyword evidence="3" id="KW-0808">Transferase</keyword>
<reference evidence="4" key="1">
    <citation type="submission" date="2016-10" db="EMBL/GenBank/DDBJ databases">
        <authorList>
            <person name="Varghese N."/>
            <person name="Submissions S."/>
        </authorList>
    </citation>
    <scope>NUCLEOTIDE SEQUENCE [LARGE SCALE GENOMIC DNA]</scope>
    <source>
        <strain evidence="4">VPI 5359</strain>
    </source>
</reference>
<dbReference type="STRING" id="1528.SAMN04488579_1405"/>
<proteinExistence type="predicted"/>
<evidence type="ECO:0000259" key="2">
    <source>
        <dbReference type="SMART" id="SM00954"/>
    </source>
</evidence>
<feature type="domain" description="RelA/SpoT" evidence="2">
    <location>
        <begin position="83"/>
        <end position="206"/>
    </location>
</feature>
<dbReference type="InterPro" id="IPR007685">
    <property type="entry name" value="RelA_SpoT"/>
</dbReference>
<comment type="pathway">
    <text evidence="1">Purine metabolism; ppGpp biosynthesis; ppGpp from GTP: step 1/2.</text>
</comment>
<evidence type="ECO:0000313" key="3">
    <source>
        <dbReference type="EMBL" id="SDY47747.1"/>
    </source>
</evidence>
<dbReference type="Gene3D" id="1.10.287.860">
    <property type="entry name" value="Nucleotidyltransferase"/>
    <property type="match status" value="1"/>
</dbReference>
<name>A0A1H3K6B5_EUBBA</name>
<keyword evidence="4" id="KW-1185">Reference proteome</keyword>
<dbReference type="Proteomes" id="UP000199652">
    <property type="component" value="Unassembled WGS sequence"/>
</dbReference>
<dbReference type="InterPro" id="IPR052366">
    <property type="entry name" value="GTP_Pyrophosphokinase"/>
</dbReference>
<dbReference type="RefSeq" id="WP_090247296.1">
    <property type="nucleotide sequence ID" value="NZ_FNOU01000040.1"/>
</dbReference>
<evidence type="ECO:0000256" key="1">
    <source>
        <dbReference type="ARBA" id="ARBA00004976"/>
    </source>
</evidence>
<dbReference type="CDD" id="cd05399">
    <property type="entry name" value="NT_Rel-Spo_like"/>
    <property type="match status" value="1"/>
</dbReference>
<sequence length="239" mass="27792">MLNKKITEKTPMVEILERIHPAIIPETENQVDSFKIAQGLIQELFEMQNCYRAAIKEISTKLEILSDEFQHAHERNPIHTMKSRIKSPKSVVEKLARKGFELTCESARENLDDIAGVRIVCPYIEDIYTVKQLLKAQDDIELVRVTDYIKEPKPNGYRSLHLIVRVPVFFSDHKEQVKVEVQVRTIAMDFWASLEHQLRYKAVDPENIPESVSRELKECADTIAETDLRMQDIHNQVIR</sequence>